<accession>A0AAD8Y5I6</accession>
<dbReference type="Pfam" id="PF13516">
    <property type="entry name" value="LRR_6"/>
    <property type="match status" value="5"/>
</dbReference>
<proteinExistence type="predicted"/>
<reference evidence="1" key="1">
    <citation type="submission" date="2023-06" db="EMBL/GenBank/DDBJ databases">
        <title>Survivors Of The Sea: Transcriptome response of Skeletonema marinoi to long-term dormancy.</title>
        <authorList>
            <person name="Pinder M.I.M."/>
            <person name="Kourtchenko O."/>
            <person name="Robertson E.K."/>
            <person name="Larsson T."/>
            <person name="Maumus F."/>
            <person name="Osuna-Cruz C.M."/>
            <person name="Vancaester E."/>
            <person name="Stenow R."/>
            <person name="Vandepoele K."/>
            <person name="Ploug H."/>
            <person name="Bruchert V."/>
            <person name="Godhe A."/>
            <person name="Topel M."/>
        </authorList>
    </citation>
    <scope>NUCLEOTIDE SEQUENCE</scope>
    <source>
        <strain evidence="1">R05AC</strain>
    </source>
</reference>
<keyword evidence="2" id="KW-1185">Reference proteome</keyword>
<organism evidence="1 2">
    <name type="scientific">Skeletonema marinoi</name>
    <dbReference type="NCBI Taxonomy" id="267567"/>
    <lineage>
        <taxon>Eukaryota</taxon>
        <taxon>Sar</taxon>
        <taxon>Stramenopiles</taxon>
        <taxon>Ochrophyta</taxon>
        <taxon>Bacillariophyta</taxon>
        <taxon>Coscinodiscophyceae</taxon>
        <taxon>Thalassiosirophycidae</taxon>
        <taxon>Thalassiosirales</taxon>
        <taxon>Skeletonemataceae</taxon>
        <taxon>Skeletonema</taxon>
        <taxon>Skeletonema marinoi-dohrnii complex</taxon>
    </lineage>
</organism>
<dbReference type="PANTHER" id="PTHR24114">
    <property type="entry name" value="LEUCINE RICH REPEAT FAMILY PROTEIN"/>
    <property type="match status" value="1"/>
</dbReference>
<dbReference type="InterPro" id="IPR052394">
    <property type="entry name" value="LRR-containing"/>
</dbReference>
<dbReference type="PANTHER" id="PTHR24114:SF2">
    <property type="entry name" value="F-BOX DOMAIN-CONTAINING PROTEIN-RELATED"/>
    <property type="match status" value="1"/>
</dbReference>
<dbReference type="SUPFAM" id="SSF52047">
    <property type="entry name" value="RNI-like"/>
    <property type="match status" value="1"/>
</dbReference>
<gene>
    <name evidence="1" type="ORF">QTG54_009044</name>
</gene>
<dbReference type="InterPro" id="IPR001611">
    <property type="entry name" value="Leu-rich_rpt"/>
</dbReference>
<evidence type="ECO:0000313" key="1">
    <source>
        <dbReference type="EMBL" id="KAK1740094.1"/>
    </source>
</evidence>
<dbReference type="SMART" id="SM00368">
    <property type="entry name" value="LRR_RI"/>
    <property type="match status" value="8"/>
</dbReference>
<dbReference type="Gene3D" id="3.80.10.10">
    <property type="entry name" value="Ribonuclease Inhibitor"/>
    <property type="match status" value="3"/>
</dbReference>
<dbReference type="InterPro" id="IPR032675">
    <property type="entry name" value="LRR_dom_sf"/>
</dbReference>
<evidence type="ECO:0000313" key="2">
    <source>
        <dbReference type="Proteomes" id="UP001224775"/>
    </source>
</evidence>
<dbReference type="EMBL" id="JATAAI010000016">
    <property type="protein sequence ID" value="KAK1740094.1"/>
    <property type="molecule type" value="Genomic_DNA"/>
</dbReference>
<protein>
    <submittedName>
        <fullName evidence="1">Leucine-rich repeat protein</fullName>
    </submittedName>
</protein>
<name>A0AAD8Y5I6_9STRA</name>
<dbReference type="AlphaFoldDB" id="A0AAD8Y5I6"/>
<comment type="caution">
    <text evidence="1">The sequence shown here is derived from an EMBL/GenBank/DDBJ whole genome shotgun (WGS) entry which is preliminary data.</text>
</comment>
<sequence length="718" mass="79960">MANTSTMPTPTKAKAGGLPFLSHSHFMQKLKEENRFEKNRFTVAKRLERFQLILSNEQNADSQINLKSTLGYVPYHEDLLPRWNAFADSQKDNKSLTNITVHNSCIPPSPFFRDKIYPIFQKNQNITSLELRGVNRSLIFGVISVLKMKKCCKLVSLDLSWNKTRFTDIARYQSLSEAIGNHPSLAYVNFSNNALGENVDHLSLVLKGSDKLESLILDSNDIDSDGVDLIMKFLKSNKTLTTLSLSDNDFGNKGVKAFASTFEENDDMALRELNLSKNGLTLATKVESKVLSDMLMHIDLSHNLIGVQGLKNVVAYLAGNPPLACMNLAGNILRNNVAALLMGALKRNTNLAHLNLGHNSFTKASVPCISDGMDLISKFLASHTTLTALSLRHKTETKEGGKTLTQSFLKPIAQTLERSSLRELSLRGSDLTLATKVESKVLCDLLMHIDLSYNRIGVQGLKNVVTYLQGNPPLTCLNLAGNSFRKEAGASLMGVLKRNTNLAHLNLRHNSFSKASIPFIIDALKNNSTLLTLDLTDNKLKAKSGGRKEIIDKALFESTSLQSIMDSNHTCQVYLSSNSWGNRETHEAELRRINALDTAGQSIRFKVSLAMFTLKTIQFNPLAFQHISLELMPRLLEFVQQQVGYGGYGKNIWKVNRKGKGKNPVLSRIYEVMTGWSMLPSLFERGPGKIKKKAVKKRKHAFAFKEADDEEWTPSKAN</sequence>
<dbReference type="Proteomes" id="UP001224775">
    <property type="component" value="Unassembled WGS sequence"/>
</dbReference>